<protein>
    <submittedName>
        <fullName evidence="2">Uncharacterized protein</fullName>
    </submittedName>
</protein>
<reference evidence="2 3" key="1">
    <citation type="submission" date="2020-04" db="EMBL/GenBank/DDBJ databases">
        <authorList>
            <person name="De Canck E."/>
        </authorList>
    </citation>
    <scope>NUCLEOTIDE SEQUENCE [LARGE SCALE GENOMIC DNA]</scope>
    <source>
        <strain evidence="2 3">LMG 3441</strain>
    </source>
</reference>
<feature type="transmembrane region" description="Helical" evidence="1">
    <location>
        <begin position="161"/>
        <end position="183"/>
    </location>
</feature>
<keyword evidence="1" id="KW-0472">Membrane</keyword>
<evidence type="ECO:0000313" key="3">
    <source>
        <dbReference type="Proteomes" id="UP000494269"/>
    </source>
</evidence>
<evidence type="ECO:0000256" key="1">
    <source>
        <dbReference type="SAM" id="Phobius"/>
    </source>
</evidence>
<proteinExistence type="predicted"/>
<dbReference type="AlphaFoldDB" id="A0A6S6ZFZ6"/>
<feature type="transmembrane region" description="Helical" evidence="1">
    <location>
        <begin position="12"/>
        <end position="31"/>
    </location>
</feature>
<name>A0A6S6ZFZ6_9BURK</name>
<keyword evidence="1" id="KW-1133">Transmembrane helix</keyword>
<dbReference type="EMBL" id="CADIJQ010000001">
    <property type="protein sequence ID" value="CAB3676881.1"/>
    <property type="molecule type" value="Genomic_DNA"/>
</dbReference>
<keyword evidence="1" id="KW-0812">Transmembrane</keyword>
<sequence length="215" mass="24227">MAIEWDVALKAGAVLAGLIGATKVIYELIVGSHGRRRDEYKFARDFFRDLKDEAGMHPFLKEKGCQAVAGDAHVSAAEIEYVLSLERPDRALRDFVLGRPYLQFSKVDGFGRLGFRPEYEKSWSRLWRKIYFTICYGCLFFLAISPFVLSSWLGRGVLETVWDLGVLFVLCGPLTWMALVSLTRVCRAEKLVRDQSAHTQTLLVCKKGAAPVGRC</sequence>
<dbReference type="Proteomes" id="UP000494269">
    <property type="component" value="Unassembled WGS sequence"/>
</dbReference>
<accession>A0A6S6ZFZ6</accession>
<feature type="transmembrane region" description="Helical" evidence="1">
    <location>
        <begin position="130"/>
        <end position="149"/>
    </location>
</feature>
<organism evidence="2 3">
    <name type="scientific">Achromobacter kerstersii</name>
    <dbReference type="NCBI Taxonomy" id="1353890"/>
    <lineage>
        <taxon>Bacteria</taxon>
        <taxon>Pseudomonadati</taxon>
        <taxon>Pseudomonadota</taxon>
        <taxon>Betaproteobacteria</taxon>
        <taxon>Burkholderiales</taxon>
        <taxon>Alcaligenaceae</taxon>
        <taxon>Achromobacter</taxon>
    </lineage>
</organism>
<evidence type="ECO:0000313" key="2">
    <source>
        <dbReference type="EMBL" id="CAB3676881.1"/>
    </source>
</evidence>
<gene>
    <name evidence="2" type="ORF">LMG3441_01375</name>
</gene>
<keyword evidence="3" id="KW-1185">Reference proteome</keyword>